<keyword evidence="8" id="KW-0378">Hydrolase</keyword>
<dbReference type="GO" id="GO:0009986">
    <property type="term" value="C:cell surface"/>
    <property type="evidence" value="ECO:0007669"/>
    <property type="project" value="UniProtKB-SubCell"/>
</dbReference>
<dbReference type="STRING" id="7574.A0A1S3H740"/>
<comment type="cofactor">
    <cofactor evidence="1">
        <name>Ca(2+)</name>
        <dbReference type="ChEBI" id="CHEBI:29108"/>
    </cofactor>
</comment>
<feature type="region of interest" description="Disordered" evidence="13">
    <location>
        <begin position="890"/>
        <end position="912"/>
    </location>
</feature>
<gene>
    <name evidence="18 19 20 21 22 23 24" type="primary">LOC106152664</name>
</gene>
<dbReference type="OrthoDB" id="96314at2759"/>
<dbReference type="GO" id="GO:0008449">
    <property type="term" value="F:N-acetylglucosamine-6-sulfatase activity"/>
    <property type="evidence" value="ECO:0007669"/>
    <property type="project" value="TreeGrafter"/>
</dbReference>
<keyword evidence="17" id="KW-1185">Reference proteome</keyword>
<feature type="compositionally biased region" description="Basic residues" evidence="13">
    <location>
        <begin position="898"/>
        <end position="912"/>
    </location>
</feature>
<evidence type="ECO:0000256" key="13">
    <source>
        <dbReference type="SAM" id="MobiDB-lite"/>
    </source>
</evidence>
<dbReference type="PROSITE" id="PS00523">
    <property type="entry name" value="SULFATASE_1"/>
    <property type="match status" value="1"/>
</dbReference>
<dbReference type="RefSeq" id="XP_013381794.1">
    <property type="nucleotide sequence ID" value="XM_013526340.1"/>
</dbReference>
<dbReference type="CDD" id="cd16147">
    <property type="entry name" value="G6S"/>
    <property type="match status" value="1"/>
</dbReference>
<evidence type="ECO:0000256" key="4">
    <source>
        <dbReference type="ARBA" id="ARBA00004348"/>
    </source>
</evidence>
<evidence type="ECO:0000313" key="19">
    <source>
        <dbReference type="RefSeq" id="XP_013381795.1"/>
    </source>
</evidence>
<dbReference type="InterPro" id="IPR017850">
    <property type="entry name" value="Alkaline_phosphatase_core_sf"/>
</dbReference>
<feature type="region of interest" description="Disordered" evidence="13">
    <location>
        <begin position="743"/>
        <end position="780"/>
    </location>
</feature>
<dbReference type="Proteomes" id="UP000085678">
    <property type="component" value="Unplaced"/>
</dbReference>
<organism evidence="17 21">
    <name type="scientific">Lingula anatina</name>
    <name type="common">Brachiopod</name>
    <name type="synonym">Lingula unguis</name>
    <dbReference type="NCBI Taxonomy" id="7574"/>
    <lineage>
        <taxon>Eukaryota</taxon>
        <taxon>Metazoa</taxon>
        <taxon>Spiralia</taxon>
        <taxon>Lophotrochozoa</taxon>
        <taxon>Brachiopoda</taxon>
        <taxon>Linguliformea</taxon>
        <taxon>Lingulata</taxon>
        <taxon>Lingulida</taxon>
        <taxon>Linguloidea</taxon>
        <taxon>Lingulidae</taxon>
        <taxon>Lingula</taxon>
    </lineage>
</organism>
<dbReference type="RefSeq" id="XP_013381796.1">
    <property type="nucleotide sequence ID" value="XM_013526342.1"/>
</dbReference>
<evidence type="ECO:0000256" key="11">
    <source>
        <dbReference type="ARBA" id="ARBA00023034"/>
    </source>
</evidence>
<keyword evidence="11" id="KW-0333">Golgi apparatus</keyword>
<evidence type="ECO:0000256" key="3">
    <source>
        <dbReference type="ARBA" id="ARBA00004241"/>
    </source>
</evidence>
<keyword evidence="7 14" id="KW-0732">Signal</keyword>
<comment type="subcellular location">
    <subcellularLocation>
        <location evidence="3">Cell surface</location>
    </subcellularLocation>
    <subcellularLocation>
        <location evidence="2">Endoplasmic reticulum</location>
    </subcellularLocation>
    <subcellularLocation>
        <location evidence="4">Golgi apparatus</location>
        <location evidence="4">Golgi stack</location>
    </subcellularLocation>
</comment>
<feature type="compositionally biased region" description="Polar residues" evidence="13">
    <location>
        <begin position="674"/>
        <end position="690"/>
    </location>
</feature>
<keyword evidence="12" id="KW-0325">Glycoprotein</keyword>
<feature type="signal peptide" evidence="14">
    <location>
        <begin position="1"/>
        <end position="25"/>
    </location>
</feature>
<evidence type="ECO:0000256" key="14">
    <source>
        <dbReference type="SAM" id="SignalP"/>
    </source>
</evidence>
<keyword evidence="10" id="KW-0106">Calcium</keyword>
<evidence type="ECO:0000256" key="7">
    <source>
        <dbReference type="ARBA" id="ARBA00022729"/>
    </source>
</evidence>
<dbReference type="PANTHER" id="PTHR43108:SF16">
    <property type="entry name" value="EXTRACELLULAR SULFATASE SULF-1 HOMOLOG"/>
    <property type="match status" value="1"/>
</dbReference>
<feature type="domain" description="Extracellular sulfatase C-terminal" evidence="16">
    <location>
        <begin position="540"/>
        <end position="668"/>
    </location>
</feature>
<evidence type="ECO:0000313" key="20">
    <source>
        <dbReference type="RefSeq" id="XP_013381796.1"/>
    </source>
</evidence>
<reference evidence="18 19" key="1">
    <citation type="submission" date="2025-04" db="UniProtKB">
        <authorList>
            <consortium name="RefSeq"/>
        </authorList>
    </citation>
    <scope>IDENTIFICATION</scope>
    <source>
        <tissue evidence="18 19">Gonads</tissue>
    </source>
</reference>
<dbReference type="InterPro" id="IPR024607">
    <property type="entry name" value="Sulfatase_CS"/>
</dbReference>
<dbReference type="RefSeq" id="XP_013381799.1">
    <property type="nucleotide sequence ID" value="XM_013526345.1"/>
</dbReference>
<name>A0A1S3H740_LINAN</name>
<proteinExistence type="inferred from homology"/>
<evidence type="ECO:0000256" key="6">
    <source>
        <dbReference type="ARBA" id="ARBA00022723"/>
    </source>
</evidence>
<evidence type="ECO:0000313" key="17">
    <source>
        <dbReference type="Proteomes" id="UP000085678"/>
    </source>
</evidence>
<dbReference type="GO" id="GO:0005539">
    <property type="term" value="F:glycosaminoglycan binding"/>
    <property type="evidence" value="ECO:0007669"/>
    <property type="project" value="TreeGrafter"/>
</dbReference>
<evidence type="ECO:0000256" key="1">
    <source>
        <dbReference type="ARBA" id="ARBA00001913"/>
    </source>
</evidence>
<dbReference type="Gene3D" id="3.40.720.10">
    <property type="entry name" value="Alkaline Phosphatase, subunit A"/>
    <property type="match status" value="1"/>
</dbReference>
<dbReference type="KEGG" id="lak:106152664"/>
<dbReference type="Pfam" id="PF00884">
    <property type="entry name" value="Sulfatase"/>
    <property type="match status" value="1"/>
</dbReference>
<dbReference type="FunFam" id="3.40.720.10:FF:000050">
    <property type="entry name" value="Extracellular sulfatase SULF-1"/>
    <property type="match status" value="1"/>
</dbReference>
<dbReference type="GO" id="GO:0005795">
    <property type="term" value="C:Golgi stack"/>
    <property type="evidence" value="ECO:0007669"/>
    <property type="project" value="UniProtKB-SubCell"/>
</dbReference>
<dbReference type="Pfam" id="PF12548">
    <property type="entry name" value="DUF3740"/>
    <property type="match status" value="1"/>
</dbReference>
<dbReference type="InterPro" id="IPR024609">
    <property type="entry name" value="Extracellular_sulfatase_C"/>
</dbReference>
<dbReference type="RefSeq" id="XP_013381797.1">
    <property type="nucleotide sequence ID" value="XM_013526343.1"/>
</dbReference>
<dbReference type="RefSeq" id="XP_013381800.1">
    <property type="nucleotide sequence ID" value="XM_013526346.2"/>
</dbReference>
<evidence type="ECO:0000313" key="24">
    <source>
        <dbReference type="RefSeq" id="XP_013381800.1"/>
    </source>
</evidence>
<feature type="region of interest" description="Disordered" evidence="13">
    <location>
        <begin position="667"/>
        <end position="699"/>
    </location>
</feature>
<feature type="domain" description="Sulfatase N-terminal" evidence="15">
    <location>
        <begin position="62"/>
        <end position="393"/>
    </location>
</feature>
<evidence type="ECO:0000256" key="8">
    <source>
        <dbReference type="ARBA" id="ARBA00022801"/>
    </source>
</evidence>
<evidence type="ECO:0000256" key="12">
    <source>
        <dbReference type="ARBA" id="ARBA00023180"/>
    </source>
</evidence>
<evidence type="ECO:0000256" key="2">
    <source>
        <dbReference type="ARBA" id="ARBA00004240"/>
    </source>
</evidence>
<dbReference type="AlphaFoldDB" id="A0A1S3H740"/>
<accession>A0A1S3H740</accession>
<dbReference type="InterPro" id="IPR000917">
    <property type="entry name" value="Sulfatase_N"/>
</dbReference>
<feature type="compositionally biased region" description="Basic residues" evidence="13">
    <location>
        <begin position="753"/>
        <end position="776"/>
    </location>
</feature>
<dbReference type="RefSeq" id="XP_013381795.1">
    <property type="nucleotide sequence ID" value="XM_013526341.1"/>
</dbReference>
<dbReference type="GO" id="GO:0046872">
    <property type="term" value="F:metal ion binding"/>
    <property type="evidence" value="ECO:0007669"/>
    <property type="project" value="UniProtKB-KW"/>
</dbReference>
<evidence type="ECO:0000259" key="15">
    <source>
        <dbReference type="Pfam" id="PF00884"/>
    </source>
</evidence>
<protein>
    <submittedName>
        <fullName evidence="18 19">Extracellular sulfatase Sulf-1 homolog</fullName>
    </submittedName>
</protein>
<evidence type="ECO:0000313" key="23">
    <source>
        <dbReference type="RefSeq" id="XP_013381799.1"/>
    </source>
</evidence>
<dbReference type="GO" id="GO:0005783">
    <property type="term" value="C:endoplasmic reticulum"/>
    <property type="evidence" value="ECO:0007669"/>
    <property type="project" value="UniProtKB-SubCell"/>
</dbReference>
<evidence type="ECO:0000313" key="18">
    <source>
        <dbReference type="RefSeq" id="XP_013381794.1"/>
    </source>
</evidence>
<evidence type="ECO:0000256" key="10">
    <source>
        <dbReference type="ARBA" id="ARBA00022837"/>
    </source>
</evidence>
<keyword evidence="6" id="KW-0479">Metal-binding</keyword>
<keyword evidence="9" id="KW-0256">Endoplasmic reticulum</keyword>
<dbReference type="SUPFAM" id="SSF53649">
    <property type="entry name" value="Alkaline phosphatase-like"/>
    <property type="match status" value="1"/>
</dbReference>
<evidence type="ECO:0000313" key="21">
    <source>
        <dbReference type="RefSeq" id="XP_013381797.1"/>
    </source>
</evidence>
<sequence length="912" mass="105869">MHFSIFHFATALTLILVIFATSSDARGKRARARDMYRNQNDELVTEDRFNSRRNHRKKSDKPNIVIIMTDDQDKELGSMDFMPKTMKIMGKGGATFNNAFVTTPMCCPSRSSFLTGMYPHNHNVYTNNDNCSSIQWQQTHETRNFATYLSNAGYRTGYFGKYLNEYNGTYIPPGWREWVGLIRNSRFYNYMINFNGQKIRHENDYYKDYFTDLIANDSVTFLKQSKRYFPNRPVAMVLSMPAPHGPEDAAPQYQHLFENVTAHRTPSWNYAPNPDKQWILQYTGKMEPIHIAFTDILMRKRLQTLQSVDDAVEKVYTELKNLGELDNTYIIYTSDHGYHLGQYGLLKGKAMPYDFDTRVPFYVRGPGIEGGMSMNEILTNVDIAPTVLEMAGINIPDHIDGKPFYKLLLSKNEGSENFSPHWRDTVLIERGKINGKNVKIREQIEYHSVPGLKKEARLAKECRDPAFKAPCKPKQKWVCTQLPDGRWRKTKCRLSDVVSKEKRAKCVCPPKKMRKDERRNQKQFLKNFVNQPSMLTGTKFIKNRSGRSIDDNELEEVDHQMAADHAITTLETVVTHYVQKRGANRRRKHDHWKFGLQSDTPEGSLNYRTLCTVGSNNTVACDRSIYSSKQLWKIHKDEVNKLIEHYKEKINMLKEIREHLRIGKPSEAPPAFGVTNSNKRGGRIPTTSETFPAFPETSADKDYSIPQNHIYTTDVPPTSSAVVIGKGEDCVCEDASLNESVGDIVENTVVPRPSRKPKKERRKNRKNNKRHRKRKNKDVTRDCHQFSMKCFTHDNDHWQTPPLWNLGPFCFCPNSNNNTYWCIRTINDSHNFLYCEFITGFISYYDFNRDPYQLRNAVHDLEYWTLQQYHKTLNRLRACAGPRECTIRSGQYTEKKEKSGRHGRRPPANHHL</sequence>
<evidence type="ECO:0000256" key="9">
    <source>
        <dbReference type="ARBA" id="ARBA00022824"/>
    </source>
</evidence>
<dbReference type="PANTHER" id="PTHR43108">
    <property type="entry name" value="N-ACETYLGLUCOSAMINE-6-SULFATASE FAMILY MEMBER"/>
    <property type="match status" value="1"/>
</dbReference>
<feature type="chain" id="PRO_5014545701" evidence="14">
    <location>
        <begin position="26"/>
        <end position="912"/>
    </location>
</feature>
<comment type="similarity">
    <text evidence="5">Belongs to the sulfatase family.</text>
</comment>
<evidence type="ECO:0000259" key="16">
    <source>
        <dbReference type="Pfam" id="PF12548"/>
    </source>
</evidence>
<evidence type="ECO:0000256" key="5">
    <source>
        <dbReference type="ARBA" id="ARBA00008779"/>
    </source>
</evidence>
<dbReference type="RefSeq" id="XP_013381798.1">
    <property type="nucleotide sequence ID" value="XM_013526344.1"/>
</dbReference>
<evidence type="ECO:0000313" key="22">
    <source>
        <dbReference type="RefSeq" id="XP_013381798.1"/>
    </source>
</evidence>
<dbReference type="GeneID" id="106152664"/>